<dbReference type="InterPro" id="IPR013320">
    <property type="entry name" value="ConA-like_dom_sf"/>
</dbReference>
<feature type="chain" id="PRO_5031335328" description="VCBS repeat protein" evidence="2">
    <location>
        <begin position="29"/>
        <end position="1069"/>
    </location>
</feature>
<dbReference type="PANTHER" id="PTHR44103">
    <property type="entry name" value="PROPROTEIN CONVERTASE P"/>
    <property type="match status" value="1"/>
</dbReference>
<sequence length="1069" mass="110086">MPAPRRLPLLVLCVLVLTALCIPSLAYAGTATATTLQVTPVCLSQGCVTTLTATVVADPSAVHPGLVYFCDGTAASCENGIPVGRAQLLVNGTATIKSVLPSGIHHLHAVFHGTSTYNASSSATHDLTVAASTSIATQTYIGSSNTALPPGEYSLSGVANSLGPSAPTGSISYRDTSYGNAVLATAPLGAGTAPQFIYNTGGLDFSQIPGTILASASKPVSGDFNNDGFQDILVLDQAGLQVLLGSGTGRFTAAPKGANNLPAVVCSMLVADFNSDGKLDIAFSDPNGKSIRVSFGNGDGTFADAKSSLLANTPGQLYLGDFNNDGIPDLIADVQVAGSQAYEFQPLLGKGDGTFTATSAAYSTGATGPAIVADFDSDGMQDLVVTTTGAAGSVYPAQFAVLHGNGDGTFGAVKLSPSFSTLYMVAGDFNADGILDLVTYDGSFSLLAYWQGIGDGTFVQLSNVSPVDFFSSSLNSLIVGDFDGDGVLDVGGVQMDRGEGTTPSYFTAFLHFSTTSSADFPQQVSTPPISMNVPFDVPTPPNLTNLVVGAFGNNGLPSVVYFVPSTVATTPVNFIADFNSVAHTTQSNTVTLTTPGVHNVVASYPGDNSHAASVSAPVTLSAPAQINDGSGFTSSAGLALNGGATLQGGILQLTDGKTFEARSAFYQKRVPVYSFSTTFDFQIASPNSDGLAFVIQSNGPNAIGSNGGGLGYGQTPGATSGPSIRNSVAIIFDTHNNQGEGNNSIRVETGGVTNLGDLIDLTSSGIDLRSGHHFRVVIAGYNGVELNLSLTDLDTRKVFSQNLITLDIVSAIGDTIGYVGFTSATGATASIINILNWNYAGQICCVTPATAVLPSFPDGFTNAASTIQLNKGAAIVGSELQLTNDTPFEATSAFFKTPNDQFFWISDFDFTIQGTGGDGFTFLVQGNGPGAVGTSGGALGYGPYFPGESGYGIGDSLAIKFDVHNNGGEGINSTGLYFDGAYPSVPAIDLTSSRINLRSGHRFHARILSAKDATIKMSITDLDDYAVFDNSLYSRNDDNSIFHAYPGFTAGTGATANTIKILNWTFGYY</sequence>
<dbReference type="SUPFAM" id="SSF69318">
    <property type="entry name" value="Integrin alpha N-terminal domain"/>
    <property type="match status" value="1"/>
</dbReference>
<feature type="domain" description="Legume lectin" evidence="3">
    <location>
        <begin position="631"/>
        <end position="840"/>
    </location>
</feature>
<evidence type="ECO:0000259" key="4">
    <source>
        <dbReference type="Pfam" id="PF16640"/>
    </source>
</evidence>
<reference evidence="5 6" key="1">
    <citation type="submission" date="2020-08" db="EMBL/GenBank/DDBJ databases">
        <title>Genomic Encyclopedia of Type Strains, Phase IV (KMG-V): Genome sequencing to study the core and pangenomes of soil and plant-associated prokaryotes.</title>
        <authorList>
            <person name="Whitman W."/>
        </authorList>
    </citation>
    <scope>NUCLEOTIDE SEQUENCE [LARGE SCALE GENOMIC DNA]</scope>
    <source>
        <strain evidence="5 6">M8UP14</strain>
    </source>
</reference>
<keyword evidence="6" id="KW-1185">Reference proteome</keyword>
<dbReference type="SUPFAM" id="SSF49899">
    <property type="entry name" value="Concanavalin A-like lectins/glucanases"/>
    <property type="match status" value="2"/>
</dbReference>
<evidence type="ECO:0008006" key="7">
    <source>
        <dbReference type="Google" id="ProtNLM"/>
    </source>
</evidence>
<evidence type="ECO:0000256" key="1">
    <source>
        <dbReference type="ARBA" id="ARBA00022729"/>
    </source>
</evidence>
<evidence type="ECO:0000313" key="5">
    <source>
        <dbReference type="EMBL" id="MBB5060576.1"/>
    </source>
</evidence>
<feature type="domain" description="Bacterial Ig-like" evidence="4">
    <location>
        <begin position="44"/>
        <end position="130"/>
    </location>
</feature>
<dbReference type="Proteomes" id="UP000540989">
    <property type="component" value="Unassembled WGS sequence"/>
</dbReference>
<dbReference type="Gene3D" id="2.60.120.200">
    <property type="match status" value="2"/>
</dbReference>
<dbReference type="InterPro" id="IPR013783">
    <property type="entry name" value="Ig-like_fold"/>
</dbReference>
<dbReference type="InterPro" id="IPR032109">
    <property type="entry name" value="Big_3_5"/>
</dbReference>
<gene>
    <name evidence="5" type="ORF">HDF16_005312</name>
</gene>
<dbReference type="CDD" id="cd01951">
    <property type="entry name" value="lectin_L-type"/>
    <property type="match status" value="1"/>
</dbReference>
<accession>A0A7W7ZIN5</accession>
<dbReference type="InterPro" id="IPR056573">
    <property type="entry name" value="Lectin_L-type_dom"/>
</dbReference>
<dbReference type="Gene3D" id="2.130.10.130">
    <property type="entry name" value="Integrin alpha, N-terminal"/>
    <property type="match status" value="1"/>
</dbReference>
<dbReference type="EMBL" id="JACHIP010000015">
    <property type="protein sequence ID" value="MBB5060576.1"/>
    <property type="molecule type" value="Genomic_DNA"/>
</dbReference>
<evidence type="ECO:0000256" key="2">
    <source>
        <dbReference type="SAM" id="SignalP"/>
    </source>
</evidence>
<evidence type="ECO:0000259" key="3">
    <source>
        <dbReference type="Pfam" id="PF00139"/>
    </source>
</evidence>
<dbReference type="InterPro" id="IPR001220">
    <property type="entry name" value="Legume_lectin_dom"/>
</dbReference>
<dbReference type="PANTHER" id="PTHR44103:SF1">
    <property type="entry name" value="PROPROTEIN CONVERTASE P"/>
    <property type="match status" value="1"/>
</dbReference>
<evidence type="ECO:0000313" key="6">
    <source>
        <dbReference type="Proteomes" id="UP000540989"/>
    </source>
</evidence>
<protein>
    <recommendedName>
        <fullName evidence="7">VCBS repeat protein</fullName>
    </recommendedName>
</protein>
<dbReference type="Pfam" id="PF13517">
    <property type="entry name" value="FG-GAP_3"/>
    <property type="match status" value="2"/>
</dbReference>
<name>A0A7W7ZIN5_9BACT</name>
<feature type="signal peptide" evidence="2">
    <location>
        <begin position="1"/>
        <end position="28"/>
    </location>
</feature>
<comment type="caution">
    <text evidence="5">The sequence shown here is derived from an EMBL/GenBank/DDBJ whole genome shotgun (WGS) entry which is preliminary data.</text>
</comment>
<keyword evidence="1 2" id="KW-0732">Signal</keyword>
<dbReference type="Gene3D" id="2.60.40.10">
    <property type="entry name" value="Immunoglobulins"/>
    <property type="match status" value="1"/>
</dbReference>
<dbReference type="Pfam" id="PF00139">
    <property type="entry name" value="Lectin_legB"/>
    <property type="match status" value="2"/>
</dbReference>
<dbReference type="InterPro" id="IPR013517">
    <property type="entry name" value="FG-GAP"/>
</dbReference>
<dbReference type="Pfam" id="PF16640">
    <property type="entry name" value="Big_3_5"/>
    <property type="match status" value="1"/>
</dbReference>
<dbReference type="RefSeq" id="WP_184222943.1">
    <property type="nucleotide sequence ID" value="NZ_JACHIP010000015.1"/>
</dbReference>
<organism evidence="5 6">
    <name type="scientific">Granulicella aggregans</name>
    <dbReference type="NCBI Taxonomy" id="474949"/>
    <lineage>
        <taxon>Bacteria</taxon>
        <taxon>Pseudomonadati</taxon>
        <taxon>Acidobacteriota</taxon>
        <taxon>Terriglobia</taxon>
        <taxon>Terriglobales</taxon>
        <taxon>Acidobacteriaceae</taxon>
        <taxon>Granulicella</taxon>
    </lineage>
</organism>
<dbReference type="AlphaFoldDB" id="A0A7W7ZIN5"/>
<feature type="domain" description="Legume lectin" evidence="3">
    <location>
        <begin position="859"/>
        <end position="1066"/>
    </location>
</feature>
<dbReference type="GO" id="GO:0030246">
    <property type="term" value="F:carbohydrate binding"/>
    <property type="evidence" value="ECO:0007669"/>
    <property type="project" value="InterPro"/>
</dbReference>
<dbReference type="InterPro" id="IPR028994">
    <property type="entry name" value="Integrin_alpha_N"/>
</dbReference>
<proteinExistence type="predicted"/>